<name>A0A5B7CVW2_PORTR</name>
<evidence type="ECO:0000313" key="3">
    <source>
        <dbReference type="Proteomes" id="UP000324222"/>
    </source>
</evidence>
<dbReference type="EMBL" id="VSRR010000320">
    <property type="protein sequence ID" value="MPC13977.1"/>
    <property type="molecule type" value="Genomic_DNA"/>
</dbReference>
<feature type="region of interest" description="Disordered" evidence="1">
    <location>
        <begin position="1"/>
        <end position="31"/>
    </location>
</feature>
<keyword evidence="3" id="KW-1185">Reference proteome</keyword>
<comment type="caution">
    <text evidence="2">The sequence shown here is derived from an EMBL/GenBank/DDBJ whole genome shotgun (WGS) entry which is preliminary data.</text>
</comment>
<protein>
    <submittedName>
        <fullName evidence="2">Uncharacterized protein</fullName>
    </submittedName>
</protein>
<organism evidence="2 3">
    <name type="scientific">Portunus trituberculatus</name>
    <name type="common">Swimming crab</name>
    <name type="synonym">Neptunus trituberculatus</name>
    <dbReference type="NCBI Taxonomy" id="210409"/>
    <lineage>
        <taxon>Eukaryota</taxon>
        <taxon>Metazoa</taxon>
        <taxon>Ecdysozoa</taxon>
        <taxon>Arthropoda</taxon>
        <taxon>Crustacea</taxon>
        <taxon>Multicrustacea</taxon>
        <taxon>Malacostraca</taxon>
        <taxon>Eumalacostraca</taxon>
        <taxon>Eucarida</taxon>
        <taxon>Decapoda</taxon>
        <taxon>Pleocyemata</taxon>
        <taxon>Brachyura</taxon>
        <taxon>Eubrachyura</taxon>
        <taxon>Portunoidea</taxon>
        <taxon>Portunidae</taxon>
        <taxon>Portuninae</taxon>
        <taxon>Portunus</taxon>
    </lineage>
</organism>
<reference evidence="2 3" key="1">
    <citation type="submission" date="2019-05" db="EMBL/GenBank/DDBJ databases">
        <title>Another draft genome of Portunus trituberculatus and its Hox gene families provides insights of decapod evolution.</title>
        <authorList>
            <person name="Jeong J.-H."/>
            <person name="Song I."/>
            <person name="Kim S."/>
            <person name="Choi T."/>
            <person name="Kim D."/>
            <person name="Ryu S."/>
            <person name="Kim W."/>
        </authorList>
    </citation>
    <scope>NUCLEOTIDE SEQUENCE [LARGE SCALE GENOMIC DNA]</scope>
    <source>
        <tissue evidence="2">Muscle</tissue>
    </source>
</reference>
<dbReference type="Proteomes" id="UP000324222">
    <property type="component" value="Unassembled WGS sequence"/>
</dbReference>
<dbReference type="AlphaFoldDB" id="A0A5B7CVW2"/>
<sequence>MAPGDESPHRQQQQQQQSLNLVPSPAPTPPLHALQEVKYGLLYHHLYPITSHTQPPLPLHTPLSFHPNHIIEYIYTDAKSVIH</sequence>
<evidence type="ECO:0000313" key="2">
    <source>
        <dbReference type="EMBL" id="MPC13977.1"/>
    </source>
</evidence>
<accession>A0A5B7CVW2</accession>
<proteinExistence type="predicted"/>
<evidence type="ECO:0000256" key="1">
    <source>
        <dbReference type="SAM" id="MobiDB-lite"/>
    </source>
</evidence>
<gene>
    <name evidence="2" type="ORF">E2C01_006732</name>
</gene>